<protein>
    <submittedName>
        <fullName evidence="1">Uncharacterized protein</fullName>
    </submittedName>
</protein>
<organism evidence="1 2">
    <name type="scientific">Naja naja</name>
    <name type="common">Indian cobra</name>
    <dbReference type="NCBI Taxonomy" id="35670"/>
    <lineage>
        <taxon>Eukaryota</taxon>
        <taxon>Metazoa</taxon>
        <taxon>Chordata</taxon>
        <taxon>Craniata</taxon>
        <taxon>Vertebrata</taxon>
        <taxon>Euteleostomi</taxon>
        <taxon>Lepidosauria</taxon>
        <taxon>Squamata</taxon>
        <taxon>Bifurcata</taxon>
        <taxon>Unidentata</taxon>
        <taxon>Episquamata</taxon>
        <taxon>Toxicofera</taxon>
        <taxon>Serpentes</taxon>
        <taxon>Colubroidea</taxon>
        <taxon>Elapidae</taxon>
        <taxon>Elapinae</taxon>
        <taxon>Naja</taxon>
    </lineage>
</organism>
<accession>A0A8C6Y2K8</accession>
<reference evidence="1" key="2">
    <citation type="submission" date="2025-09" db="UniProtKB">
        <authorList>
            <consortium name="Ensembl"/>
        </authorList>
    </citation>
    <scope>IDENTIFICATION</scope>
</reference>
<dbReference type="AlphaFoldDB" id="A0A8C6Y2K8"/>
<evidence type="ECO:0000313" key="1">
    <source>
        <dbReference type="Ensembl" id="ENSNNAP00000022195.1"/>
    </source>
</evidence>
<proteinExistence type="predicted"/>
<evidence type="ECO:0000313" key="2">
    <source>
        <dbReference type="Proteomes" id="UP000694559"/>
    </source>
</evidence>
<sequence>LAAIHVRVCLGSVETPAVPYKEGKRPDATLQKQMHQASGGGAGNLARRRLKFLPRISGKRAKRLDIALRGWGKSPFSCFHVTQYLFILFI</sequence>
<name>A0A8C6Y2K8_NAJNA</name>
<reference evidence="1" key="1">
    <citation type="submission" date="2025-08" db="UniProtKB">
        <authorList>
            <consortium name="Ensembl"/>
        </authorList>
    </citation>
    <scope>IDENTIFICATION</scope>
</reference>
<dbReference type="Proteomes" id="UP000694559">
    <property type="component" value="Unplaced"/>
</dbReference>
<dbReference type="Ensembl" id="ENSNNAT00000023265.1">
    <property type="protein sequence ID" value="ENSNNAP00000022195.1"/>
    <property type="gene ID" value="ENSNNAG00000014643.1"/>
</dbReference>
<keyword evidence="2" id="KW-1185">Reference proteome</keyword>